<gene>
    <name evidence="3" type="ORF">I6G29_03070</name>
    <name evidence="4" type="ORF">NCTC11997_00664</name>
</gene>
<evidence type="ECO:0000259" key="2">
    <source>
        <dbReference type="Pfam" id="PF01970"/>
    </source>
</evidence>
<sequence>MLDMFTLGLEVALAPQNLFYAFIGVLLGTIVGVIPGIGTMSVIAMLLPLTYVISPVSGIIMLAGIYYGAQYGGNTSAILLGIPGESSAAVSVFDGYPMAKKGRAGAALAISALSSFFAGCVSTLLMFLSAPLLGKVALAFASAEYALLMVLGLIGSMSFASGAYLKTMGMVGLGLFLSTVGIDFYTGTPRFEYGIMALSDGFPIAVVAMGVFGIAEVIEQLVHQFKLRRAGGKIPAMAAIPFKSLYPSKTEAKQSVAPASRGTLMGVLLGIFPGIGATIASFAAYSVEKQVNREREELGTGHPAGLAAPEAATNAAAQTSMIPLLTLGIPGSAVVALMMGTMNVHNIQPGPTLINHHPELFFGVIVSMWIGNLMLLVLNLPLIGIWVKLLQVSKPILLPIILVASTLGVYLLNSSSADIVLLLLFGLLGYVMRRFGCSTASFILAFILGPLLEEHLRRTLLLSDGSFLTFVERPLSLFLLVLIGGLVMVMGWRSWKLR</sequence>
<feature type="transmembrane region" description="Helical" evidence="1">
    <location>
        <begin position="167"/>
        <end position="187"/>
    </location>
</feature>
<evidence type="ECO:0000313" key="6">
    <source>
        <dbReference type="Proteomes" id="UP000594903"/>
    </source>
</evidence>
<proteinExistence type="predicted"/>
<feature type="transmembrane region" description="Helical" evidence="1">
    <location>
        <begin position="360"/>
        <end position="387"/>
    </location>
</feature>
<feature type="transmembrane region" description="Helical" evidence="1">
    <location>
        <begin position="475"/>
        <end position="495"/>
    </location>
</feature>
<dbReference type="PANTHER" id="PTHR35342">
    <property type="entry name" value="TRICARBOXYLIC TRANSPORT PROTEIN"/>
    <property type="match status" value="1"/>
</dbReference>
<name>A0A378XDZ3_9BURK</name>
<dbReference type="AlphaFoldDB" id="A0A378XDZ3"/>
<feature type="transmembrane region" description="Helical" evidence="1">
    <location>
        <begin position="49"/>
        <end position="69"/>
    </location>
</feature>
<keyword evidence="1" id="KW-1133">Transmembrane helix</keyword>
<organism evidence="4 5">
    <name type="scientific">Oligella ureolytica</name>
    <dbReference type="NCBI Taxonomy" id="90244"/>
    <lineage>
        <taxon>Bacteria</taxon>
        <taxon>Pseudomonadati</taxon>
        <taxon>Pseudomonadota</taxon>
        <taxon>Betaproteobacteria</taxon>
        <taxon>Burkholderiales</taxon>
        <taxon>Alcaligenaceae</taxon>
        <taxon>Oligella</taxon>
    </lineage>
</organism>
<dbReference type="EMBL" id="CP065725">
    <property type="protein sequence ID" value="QPT40583.1"/>
    <property type="molecule type" value="Genomic_DNA"/>
</dbReference>
<dbReference type="STRING" id="1122619.GCA_000373745_01561"/>
<dbReference type="EMBL" id="UGSB01000001">
    <property type="protein sequence ID" value="SUA51563.1"/>
    <property type="molecule type" value="Genomic_DNA"/>
</dbReference>
<feature type="transmembrane region" description="Helical" evidence="1">
    <location>
        <begin position="435"/>
        <end position="452"/>
    </location>
</feature>
<feature type="domain" description="DUF112" evidence="2">
    <location>
        <begin position="18"/>
        <end position="444"/>
    </location>
</feature>
<evidence type="ECO:0000256" key="1">
    <source>
        <dbReference type="SAM" id="Phobius"/>
    </source>
</evidence>
<reference evidence="3 6" key="2">
    <citation type="submission" date="2020-12" db="EMBL/GenBank/DDBJ databases">
        <title>FDA dAtabase for Regulatory Grade micrObial Sequences (FDA-ARGOS): Supporting development and validation of Infectious Disease Dx tests.</title>
        <authorList>
            <person name="Sproer C."/>
            <person name="Gronow S."/>
            <person name="Severitt S."/>
            <person name="Schroder I."/>
            <person name="Tallon L."/>
            <person name="Sadzewicz L."/>
            <person name="Zhao X."/>
            <person name="Boylan J."/>
            <person name="Ott S."/>
            <person name="Bowen H."/>
            <person name="Vavikolanu K."/>
            <person name="Mehta A."/>
            <person name="Aluvathingal J."/>
            <person name="Nadendla S."/>
            <person name="Lowell S."/>
            <person name="Myers T."/>
            <person name="Yan Y."/>
            <person name="Sichtig H."/>
        </authorList>
    </citation>
    <scope>NUCLEOTIDE SEQUENCE [LARGE SCALE GENOMIC DNA]</scope>
    <source>
        <strain evidence="3 6">FDAARGOS_872</strain>
    </source>
</reference>
<keyword evidence="6" id="KW-1185">Reference proteome</keyword>
<dbReference type="Pfam" id="PF01970">
    <property type="entry name" value="TctA"/>
    <property type="match status" value="1"/>
</dbReference>
<feature type="transmembrane region" description="Helical" evidence="1">
    <location>
        <begin position="136"/>
        <end position="155"/>
    </location>
</feature>
<dbReference type="PANTHER" id="PTHR35342:SF5">
    <property type="entry name" value="TRICARBOXYLIC TRANSPORT PROTEIN"/>
    <property type="match status" value="1"/>
</dbReference>
<reference evidence="4 5" key="1">
    <citation type="submission" date="2018-06" db="EMBL/GenBank/DDBJ databases">
        <authorList>
            <consortium name="Pathogen Informatics"/>
            <person name="Doyle S."/>
        </authorList>
    </citation>
    <scope>NUCLEOTIDE SEQUENCE [LARGE SCALE GENOMIC DNA]</scope>
    <source>
        <strain evidence="4 5">NCTC11997</strain>
    </source>
</reference>
<feature type="transmembrane region" description="Helical" evidence="1">
    <location>
        <begin position="18"/>
        <end position="37"/>
    </location>
</feature>
<accession>A0A378XDZ3</accession>
<dbReference type="OrthoDB" id="9781349at2"/>
<evidence type="ECO:0000313" key="5">
    <source>
        <dbReference type="Proteomes" id="UP000254603"/>
    </source>
</evidence>
<feature type="transmembrane region" description="Helical" evidence="1">
    <location>
        <begin position="321"/>
        <end position="339"/>
    </location>
</feature>
<feature type="transmembrane region" description="Helical" evidence="1">
    <location>
        <begin position="263"/>
        <end position="285"/>
    </location>
</feature>
<evidence type="ECO:0000313" key="4">
    <source>
        <dbReference type="EMBL" id="SUA51563.1"/>
    </source>
</evidence>
<feature type="transmembrane region" description="Helical" evidence="1">
    <location>
        <begin position="193"/>
        <end position="218"/>
    </location>
</feature>
<dbReference type="Proteomes" id="UP000254603">
    <property type="component" value="Unassembled WGS sequence"/>
</dbReference>
<protein>
    <submittedName>
        <fullName evidence="4">Tripartite tricarboxylate transporter TctA family</fullName>
    </submittedName>
    <submittedName>
        <fullName evidence="3">Tripartite tricarboxylate transporter permease</fullName>
    </submittedName>
</protein>
<evidence type="ECO:0000313" key="3">
    <source>
        <dbReference type="EMBL" id="QPT40583.1"/>
    </source>
</evidence>
<keyword evidence="1" id="KW-0812">Transmembrane</keyword>
<feature type="transmembrane region" description="Helical" evidence="1">
    <location>
        <begin position="105"/>
        <end position="130"/>
    </location>
</feature>
<feature type="transmembrane region" description="Helical" evidence="1">
    <location>
        <begin position="407"/>
        <end position="428"/>
    </location>
</feature>
<dbReference type="Proteomes" id="UP000594903">
    <property type="component" value="Chromosome"/>
</dbReference>
<dbReference type="RefSeq" id="WP_018574735.1">
    <property type="nucleotide sequence ID" value="NZ_CP065725.1"/>
</dbReference>
<dbReference type="InterPro" id="IPR002823">
    <property type="entry name" value="DUF112_TM"/>
</dbReference>
<keyword evidence="1" id="KW-0472">Membrane</keyword>